<dbReference type="Pfam" id="PF20151">
    <property type="entry name" value="DUF6533"/>
    <property type="match status" value="1"/>
</dbReference>
<feature type="transmembrane region" description="Helical" evidence="1">
    <location>
        <begin position="162"/>
        <end position="186"/>
    </location>
</feature>
<feature type="transmembrane region" description="Helical" evidence="1">
    <location>
        <begin position="207"/>
        <end position="228"/>
    </location>
</feature>
<accession>A0A067PAE3</accession>
<keyword evidence="2" id="KW-0732">Signal</keyword>
<feature type="domain" description="DUF6533" evidence="3">
    <location>
        <begin position="21"/>
        <end position="63"/>
    </location>
</feature>
<dbReference type="HOGENOM" id="CLU_035509_15_3_1"/>
<dbReference type="InterPro" id="IPR045340">
    <property type="entry name" value="DUF6533"/>
</dbReference>
<keyword evidence="1" id="KW-1133">Transmembrane helix</keyword>
<reference evidence="5" key="1">
    <citation type="journal article" date="2014" name="Proc. Natl. Acad. Sci. U.S.A.">
        <title>Extensive sampling of basidiomycete genomes demonstrates inadequacy of the white-rot/brown-rot paradigm for wood decay fungi.</title>
        <authorList>
            <person name="Riley R."/>
            <person name="Salamov A.A."/>
            <person name="Brown D.W."/>
            <person name="Nagy L.G."/>
            <person name="Floudas D."/>
            <person name="Held B.W."/>
            <person name="Levasseur A."/>
            <person name="Lombard V."/>
            <person name="Morin E."/>
            <person name="Otillar R."/>
            <person name="Lindquist E.A."/>
            <person name="Sun H."/>
            <person name="LaButti K.M."/>
            <person name="Schmutz J."/>
            <person name="Jabbour D."/>
            <person name="Luo H."/>
            <person name="Baker S.E."/>
            <person name="Pisabarro A.G."/>
            <person name="Walton J.D."/>
            <person name="Blanchette R.A."/>
            <person name="Henrissat B."/>
            <person name="Martin F."/>
            <person name="Cullen D."/>
            <person name="Hibbett D.S."/>
            <person name="Grigoriev I.V."/>
        </authorList>
    </citation>
    <scope>NUCLEOTIDE SEQUENCE [LARGE SCALE GENOMIC DNA]</scope>
    <source>
        <strain evidence="5">MUCL 33604</strain>
    </source>
</reference>
<evidence type="ECO:0000313" key="5">
    <source>
        <dbReference type="Proteomes" id="UP000027265"/>
    </source>
</evidence>
<protein>
    <recommendedName>
        <fullName evidence="3">DUF6533 domain-containing protein</fullName>
    </recommendedName>
</protein>
<proteinExistence type="predicted"/>
<feature type="transmembrane region" description="Helical" evidence="1">
    <location>
        <begin position="54"/>
        <end position="76"/>
    </location>
</feature>
<dbReference type="OrthoDB" id="2686513at2759"/>
<organism evidence="4 5">
    <name type="scientific">Jaapia argillacea MUCL 33604</name>
    <dbReference type="NCBI Taxonomy" id="933084"/>
    <lineage>
        <taxon>Eukaryota</taxon>
        <taxon>Fungi</taxon>
        <taxon>Dikarya</taxon>
        <taxon>Basidiomycota</taxon>
        <taxon>Agaricomycotina</taxon>
        <taxon>Agaricomycetes</taxon>
        <taxon>Agaricomycetidae</taxon>
        <taxon>Jaapiales</taxon>
        <taxon>Jaapiaceae</taxon>
        <taxon>Jaapia</taxon>
    </lineage>
</organism>
<evidence type="ECO:0000313" key="4">
    <source>
        <dbReference type="EMBL" id="KDQ50810.1"/>
    </source>
</evidence>
<name>A0A067PAE3_9AGAM</name>
<feature type="transmembrane region" description="Helical" evidence="1">
    <location>
        <begin position="120"/>
        <end position="142"/>
    </location>
</feature>
<evidence type="ECO:0000256" key="1">
    <source>
        <dbReference type="SAM" id="Phobius"/>
    </source>
</evidence>
<keyword evidence="5" id="KW-1185">Reference proteome</keyword>
<keyword evidence="1" id="KW-0472">Membrane</keyword>
<evidence type="ECO:0000256" key="2">
    <source>
        <dbReference type="SAM" id="SignalP"/>
    </source>
</evidence>
<dbReference type="AlphaFoldDB" id="A0A067PAE3"/>
<evidence type="ECO:0000259" key="3">
    <source>
        <dbReference type="Pfam" id="PF20151"/>
    </source>
</evidence>
<feature type="chain" id="PRO_5001643008" description="DUF6533 domain-containing protein" evidence="2">
    <location>
        <begin position="26"/>
        <end position="272"/>
    </location>
</feature>
<dbReference type="EMBL" id="KL197755">
    <property type="protein sequence ID" value="KDQ50810.1"/>
    <property type="molecule type" value="Genomic_DNA"/>
</dbReference>
<dbReference type="InParanoid" id="A0A067PAE3"/>
<keyword evidence="1" id="KW-0812">Transmembrane</keyword>
<dbReference type="Proteomes" id="UP000027265">
    <property type="component" value="Unassembled WGS sequence"/>
</dbReference>
<gene>
    <name evidence="4" type="ORF">JAAARDRAFT_41751</name>
</gene>
<feature type="transmembrane region" description="Helical" evidence="1">
    <location>
        <begin position="88"/>
        <end position="108"/>
    </location>
</feature>
<feature type="signal peptide" evidence="2">
    <location>
        <begin position="1"/>
        <end position="25"/>
    </location>
</feature>
<sequence length="272" mass="31490">MASPTGNGALFVLVLQLTRLSQLSATVASFYDHVTSFDQEVELIWQHPGRTGKILYFLTRYCGNCIVLTIFITLVVDMDSDRSCKDRLYLQIWATAVPAWVVQAILQFRLFAMYDRSKRLLFFMATCYVIQAVAVMSFTLYQDTEVSVIRVDGWTVCLLTKIPRLLVGTWFSIVAFEGLLFSLALYKTVLHLREMRTNWTRENITTILLRDNLLYFLMYVVFFTSVYADLSADFCHKYVHHVCCDDRCRFSHPVHVVTHGCDLHNYPDLYHG</sequence>